<accession>A0A9P6HJZ5</accession>
<gene>
    <name evidence="4" type="ORF">BJ322DRAFT_1041157</name>
</gene>
<dbReference type="Pfam" id="PF02221">
    <property type="entry name" value="E1_DerP2_DerF2"/>
    <property type="match status" value="1"/>
</dbReference>
<evidence type="ECO:0000313" key="5">
    <source>
        <dbReference type="Proteomes" id="UP000736335"/>
    </source>
</evidence>
<comment type="caution">
    <text evidence="4">The sequence shown here is derived from an EMBL/GenBank/DDBJ whole genome shotgun (WGS) entry which is preliminary data.</text>
</comment>
<dbReference type="EMBL" id="WIUZ02000003">
    <property type="protein sequence ID" value="KAF9789127.1"/>
    <property type="molecule type" value="Genomic_DNA"/>
</dbReference>
<feature type="chain" id="PRO_5040131997" description="Phosphatidylglycerol/phosphatidylinositol transfer protein" evidence="2">
    <location>
        <begin position="38"/>
        <end position="165"/>
    </location>
</feature>
<reference evidence="4" key="2">
    <citation type="submission" date="2020-11" db="EMBL/GenBank/DDBJ databases">
        <authorList>
            <consortium name="DOE Joint Genome Institute"/>
            <person name="Kuo A."/>
            <person name="Miyauchi S."/>
            <person name="Kiss E."/>
            <person name="Drula E."/>
            <person name="Kohler A."/>
            <person name="Sanchez-Garcia M."/>
            <person name="Andreopoulos B."/>
            <person name="Barry K.W."/>
            <person name="Bonito G."/>
            <person name="Buee M."/>
            <person name="Carver A."/>
            <person name="Chen C."/>
            <person name="Cichocki N."/>
            <person name="Clum A."/>
            <person name="Culley D."/>
            <person name="Crous P.W."/>
            <person name="Fauchery L."/>
            <person name="Girlanda M."/>
            <person name="Hayes R."/>
            <person name="Keri Z."/>
            <person name="Labutti K."/>
            <person name="Lipzen A."/>
            <person name="Lombard V."/>
            <person name="Magnuson J."/>
            <person name="Maillard F."/>
            <person name="Morin E."/>
            <person name="Murat C."/>
            <person name="Nolan M."/>
            <person name="Ohm R."/>
            <person name="Pangilinan J."/>
            <person name="Pereira M."/>
            <person name="Perotto S."/>
            <person name="Peter M."/>
            <person name="Riley R."/>
            <person name="Sitrit Y."/>
            <person name="Stielow B."/>
            <person name="Szollosi G."/>
            <person name="Zifcakova L."/>
            <person name="Stursova M."/>
            <person name="Spatafora J.W."/>
            <person name="Tedersoo L."/>
            <person name="Vaario L.-M."/>
            <person name="Yamada A."/>
            <person name="Yan M."/>
            <person name="Wang P."/>
            <person name="Xu J."/>
            <person name="Bruns T."/>
            <person name="Baldrian P."/>
            <person name="Vilgalys R."/>
            <person name="Henrissat B."/>
            <person name="Grigoriev I.V."/>
            <person name="Hibbett D."/>
            <person name="Nagy L.G."/>
            <person name="Martin F.M."/>
        </authorList>
    </citation>
    <scope>NUCLEOTIDE SEQUENCE</scope>
    <source>
        <strain evidence="4">UH-Tt-Lm1</strain>
    </source>
</reference>
<feature type="domain" description="MD-2-related lipid-recognition" evidence="3">
    <location>
        <begin position="52"/>
        <end position="164"/>
    </location>
</feature>
<dbReference type="OrthoDB" id="6409159at2759"/>
<evidence type="ECO:0000256" key="1">
    <source>
        <dbReference type="ARBA" id="ARBA00016056"/>
    </source>
</evidence>
<evidence type="ECO:0000259" key="3">
    <source>
        <dbReference type="SMART" id="SM00737"/>
    </source>
</evidence>
<protein>
    <recommendedName>
        <fullName evidence="1">Phosphatidylglycerol/phosphatidylinositol transfer protein</fullName>
    </recommendedName>
</protein>
<evidence type="ECO:0000256" key="2">
    <source>
        <dbReference type="SAM" id="SignalP"/>
    </source>
</evidence>
<dbReference type="SMART" id="SM00737">
    <property type="entry name" value="ML"/>
    <property type="match status" value="1"/>
</dbReference>
<name>A0A9P6HJZ5_9AGAM</name>
<dbReference type="AlphaFoldDB" id="A0A9P6HJZ5"/>
<keyword evidence="2" id="KW-0732">Signal</keyword>
<sequence length="165" mass="17206">MGRFETEKQQVLPLTFNHGCLSLLAVLALAFSGVASAAPALGGLSARDNHSFKPCGGLNTILSVNISPDPPVTGEDLDIFVTAFTPVPIADNAVAQVIASHNGQVVGSQTVNVCDTASCPGQPGTYSFTYNVQLPEGFSPNEINILTNGCSPSYGPLFCFDFTPE</sequence>
<dbReference type="SUPFAM" id="SSF81296">
    <property type="entry name" value="E set domains"/>
    <property type="match status" value="1"/>
</dbReference>
<dbReference type="InterPro" id="IPR014756">
    <property type="entry name" value="Ig_E-set"/>
</dbReference>
<dbReference type="Proteomes" id="UP000736335">
    <property type="component" value="Unassembled WGS sequence"/>
</dbReference>
<proteinExistence type="predicted"/>
<organism evidence="4 5">
    <name type="scientific">Thelephora terrestris</name>
    <dbReference type="NCBI Taxonomy" id="56493"/>
    <lineage>
        <taxon>Eukaryota</taxon>
        <taxon>Fungi</taxon>
        <taxon>Dikarya</taxon>
        <taxon>Basidiomycota</taxon>
        <taxon>Agaricomycotina</taxon>
        <taxon>Agaricomycetes</taxon>
        <taxon>Thelephorales</taxon>
        <taxon>Thelephoraceae</taxon>
        <taxon>Thelephora</taxon>
    </lineage>
</organism>
<feature type="signal peptide" evidence="2">
    <location>
        <begin position="1"/>
        <end position="37"/>
    </location>
</feature>
<keyword evidence="5" id="KW-1185">Reference proteome</keyword>
<evidence type="ECO:0000313" key="4">
    <source>
        <dbReference type="EMBL" id="KAF9789127.1"/>
    </source>
</evidence>
<reference evidence="4" key="1">
    <citation type="journal article" date="2020" name="Nat. Commun.">
        <title>Large-scale genome sequencing of mycorrhizal fungi provides insights into the early evolution of symbiotic traits.</title>
        <authorList>
            <person name="Miyauchi S."/>
            <person name="Kiss E."/>
            <person name="Kuo A."/>
            <person name="Drula E."/>
            <person name="Kohler A."/>
            <person name="Sanchez-Garcia M."/>
            <person name="Morin E."/>
            <person name="Andreopoulos B."/>
            <person name="Barry K.W."/>
            <person name="Bonito G."/>
            <person name="Buee M."/>
            <person name="Carver A."/>
            <person name="Chen C."/>
            <person name="Cichocki N."/>
            <person name="Clum A."/>
            <person name="Culley D."/>
            <person name="Crous P.W."/>
            <person name="Fauchery L."/>
            <person name="Girlanda M."/>
            <person name="Hayes R.D."/>
            <person name="Keri Z."/>
            <person name="LaButti K."/>
            <person name="Lipzen A."/>
            <person name="Lombard V."/>
            <person name="Magnuson J."/>
            <person name="Maillard F."/>
            <person name="Murat C."/>
            <person name="Nolan M."/>
            <person name="Ohm R.A."/>
            <person name="Pangilinan J."/>
            <person name="Pereira M.F."/>
            <person name="Perotto S."/>
            <person name="Peter M."/>
            <person name="Pfister S."/>
            <person name="Riley R."/>
            <person name="Sitrit Y."/>
            <person name="Stielow J.B."/>
            <person name="Szollosi G."/>
            <person name="Zifcakova L."/>
            <person name="Stursova M."/>
            <person name="Spatafora J.W."/>
            <person name="Tedersoo L."/>
            <person name="Vaario L.M."/>
            <person name="Yamada A."/>
            <person name="Yan M."/>
            <person name="Wang P."/>
            <person name="Xu J."/>
            <person name="Bruns T."/>
            <person name="Baldrian P."/>
            <person name="Vilgalys R."/>
            <person name="Dunand C."/>
            <person name="Henrissat B."/>
            <person name="Grigoriev I.V."/>
            <person name="Hibbett D."/>
            <person name="Nagy L.G."/>
            <person name="Martin F.M."/>
        </authorList>
    </citation>
    <scope>NUCLEOTIDE SEQUENCE</scope>
    <source>
        <strain evidence="4">UH-Tt-Lm1</strain>
    </source>
</reference>
<dbReference type="InterPro" id="IPR003172">
    <property type="entry name" value="ML_dom"/>
</dbReference>